<evidence type="ECO:0000256" key="6">
    <source>
        <dbReference type="ARBA" id="ARBA00023014"/>
    </source>
</evidence>
<evidence type="ECO:0000313" key="10">
    <source>
        <dbReference type="EMBL" id="TCP70036.1"/>
    </source>
</evidence>
<dbReference type="SFLD" id="SFLDS00029">
    <property type="entry name" value="Radical_SAM"/>
    <property type="match status" value="1"/>
</dbReference>
<evidence type="ECO:0000256" key="8">
    <source>
        <dbReference type="HAMAP-Rule" id="MF_00917"/>
    </source>
</evidence>
<name>A0A4R2SBG4_9BACL</name>
<protein>
    <recommendedName>
        <fullName evidence="8">7-carboxy-7-deazaguanine synthase</fullName>
        <shortName evidence="8">CDG synthase</shortName>
        <ecNumber evidence="8">4.3.99.3</ecNumber>
    </recommendedName>
    <alternativeName>
        <fullName evidence="8">Queuosine biosynthesis protein QueE</fullName>
    </alternativeName>
</protein>
<dbReference type="PANTHER" id="PTHR42836:SF1">
    <property type="entry name" value="7-CARBOXY-7-DEAZAGUANINE SYNTHASE"/>
    <property type="match status" value="1"/>
</dbReference>
<dbReference type="UniPathway" id="UPA00391"/>
<evidence type="ECO:0000256" key="1">
    <source>
        <dbReference type="ARBA" id="ARBA00022485"/>
    </source>
</evidence>
<dbReference type="EMBL" id="SLXV01000004">
    <property type="protein sequence ID" value="TCP70036.1"/>
    <property type="molecule type" value="Genomic_DNA"/>
</dbReference>
<keyword evidence="3 8" id="KW-0479">Metal-binding</keyword>
<comment type="cofactor">
    <cofactor evidence="8">
        <name>S-adenosyl-L-methionine</name>
        <dbReference type="ChEBI" id="CHEBI:59789"/>
    </cofactor>
    <text evidence="8">Binds 1 S-adenosyl-L-methionine per subunit.</text>
</comment>
<evidence type="ECO:0000256" key="2">
    <source>
        <dbReference type="ARBA" id="ARBA00022691"/>
    </source>
</evidence>
<dbReference type="Gene3D" id="3.20.20.70">
    <property type="entry name" value="Aldolase class I"/>
    <property type="match status" value="1"/>
</dbReference>
<comment type="caution">
    <text evidence="10">The sequence shown here is derived from an EMBL/GenBank/DDBJ whole genome shotgun (WGS) entry which is preliminary data.</text>
</comment>
<organism evidence="10 11">
    <name type="scientific">Baia soyae</name>
    <dbReference type="NCBI Taxonomy" id="1544746"/>
    <lineage>
        <taxon>Bacteria</taxon>
        <taxon>Bacillati</taxon>
        <taxon>Bacillota</taxon>
        <taxon>Bacilli</taxon>
        <taxon>Bacillales</taxon>
        <taxon>Thermoactinomycetaceae</taxon>
        <taxon>Baia</taxon>
    </lineage>
</organism>
<dbReference type="GO" id="GO:0016840">
    <property type="term" value="F:carbon-nitrogen lyase activity"/>
    <property type="evidence" value="ECO:0007669"/>
    <property type="project" value="UniProtKB-UniRule"/>
</dbReference>
<gene>
    <name evidence="8" type="primary">queE</name>
    <name evidence="10" type="ORF">EDD57_10415</name>
</gene>
<dbReference type="InterPro" id="IPR007197">
    <property type="entry name" value="rSAM"/>
</dbReference>
<reference evidence="10 11" key="1">
    <citation type="submission" date="2019-03" db="EMBL/GenBank/DDBJ databases">
        <title>Genomic Encyclopedia of Type Strains, Phase IV (KMG-IV): sequencing the most valuable type-strain genomes for metagenomic binning, comparative biology and taxonomic classification.</title>
        <authorList>
            <person name="Goeker M."/>
        </authorList>
    </citation>
    <scope>NUCLEOTIDE SEQUENCE [LARGE SCALE GENOMIC DNA]</scope>
    <source>
        <strain evidence="10 11">DSM 46831</strain>
    </source>
</reference>
<sequence>MQAVYESTKLPMVEVFQTVEGEGMRAGFPTVFVRVFNCNLRCTWCDTPYSYAPSTPEYLATISEILTQVKQYPAKHICLTGGEPLMHGQKSLLLLQALAELDHIVDVHIETNGAIDLTPFQEWRQIHPQGHKVRFVMDYKLPASGESEKMNLLNFDLLQADDEIKFVIGNEVDFHSALIIAKQYVKQGIPMFSPVWESMPPHRLVELMLEHQLTDIKLNLQIHKVIWDPNQRGV</sequence>
<evidence type="ECO:0000256" key="3">
    <source>
        <dbReference type="ARBA" id="ARBA00022723"/>
    </source>
</evidence>
<evidence type="ECO:0000256" key="4">
    <source>
        <dbReference type="ARBA" id="ARBA00022842"/>
    </source>
</evidence>
<feature type="binding site" evidence="8">
    <location>
        <position position="47"/>
    </location>
    <ligand>
        <name>Mg(2+)</name>
        <dbReference type="ChEBI" id="CHEBI:18420"/>
    </ligand>
</feature>
<dbReference type="HAMAP" id="MF_00917">
    <property type="entry name" value="QueE"/>
    <property type="match status" value="1"/>
</dbReference>
<evidence type="ECO:0000259" key="9">
    <source>
        <dbReference type="PROSITE" id="PS51918"/>
    </source>
</evidence>
<feature type="binding site" evidence="8">
    <location>
        <position position="38"/>
    </location>
    <ligand>
        <name>[4Fe-4S] cluster</name>
        <dbReference type="ChEBI" id="CHEBI:49883"/>
        <note>4Fe-4S-S-AdoMet</note>
    </ligand>
</feature>
<feature type="binding site" evidence="8">
    <location>
        <position position="82"/>
    </location>
    <ligand>
        <name>S-adenosyl-L-methionine</name>
        <dbReference type="ChEBI" id="CHEBI:59789"/>
    </ligand>
</feature>
<comment type="similarity">
    <text evidence="8">Belongs to the radical SAM superfamily. 7-carboxy-7-deazaguanine synthase family.</text>
</comment>
<comment type="function">
    <text evidence="8">Catalyzes the complex heterocyclic radical-mediated conversion of 6-carboxy-5,6,7,8-tetrahydropterin (CPH4) to 7-carboxy-7-deazaguanine (CDG), a step common to the biosynthetic pathways of all 7-deazapurine-containing compounds.</text>
</comment>
<dbReference type="GO" id="GO:1904047">
    <property type="term" value="F:S-adenosyl-L-methionine binding"/>
    <property type="evidence" value="ECO:0007669"/>
    <property type="project" value="UniProtKB-UniRule"/>
</dbReference>
<dbReference type="InterPro" id="IPR058240">
    <property type="entry name" value="rSAM_sf"/>
</dbReference>
<comment type="subunit">
    <text evidence="8">Homodimer.</text>
</comment>
<dbReference type="GO" id="GO:0051539">
    <property type="term" value="F:4 iron, 4 sulfur cluster binding"/>
    <property type="evidence" value="ECO:0007669"/>
    <property type="project" value="UniProtKB-UniRule"/>
</dbReference>
<keyword evidence="7 8" id="KW-0456">Lyase</keyword>
<dbReference type="InterPro" id="IPR024924">
    <property type="entry name" value="7-CO-7-deazaguanine_synth-like"/>
</dbReference>
<evidence type="ECO:0000256" key="7">
    <source>
        <dbReference type="ARBA" id="ARBA00023239"/>
    </source>
</evidence>
<dbReference type="Proteomes" id="UP000294746">
    <property type="component" value="Unassembled WGS sequence"/>
</dbReference>
<evidence type="ECO:0000256" key="5">
    <source>
        <dbReference type="ARBA" id="ARBA00023004"/>
    </source>
</evidence>
<dbReference type="EC" id="4.3.99.3" evidence="8"/>
<feature type="binding site" evidence="8">
    <location>
        <position position="42"/>
    </location>
    <ligand>
        <name>[4Fe-4S] cluster</name>
        <dbReference type="ChEBI" id="CHEBI:49883"/>
        <note>4Fe-4S-S-AdoMet</note>
    </ligand>
</feature>
<feature type="domain" description="Radical SAM core" evidence="9">
    <location>
        <begin position="25"/>
        <end position="229"/>
    </location>
</feature>
<feature type="binding site" evidence="8">
    <location>
        <begin position="19"/>
        <end position="21"/>
    </location>
    <ligand>
        <name>substrate</name>
    </ligand>
</feature>
<keyword evidence="4 8" id="KW-0460">Magnesium</keyword>
<comment type="catalytic activity">
    <reaction evidence="8">
        <text>6-carboxy-5,6,7,8-tetrahydropterin + H(+) = 7-carboxy-7-carbaguanine + NH4(+)</text>
        <dbReference type="Rhea" id="RHEA:27974"/>
        <dbReference type="ChEBI" id="CHEBI:15378"/>
        <dbReference type="ChEBI" id="CHEBI:28938"/>
        <dbReference type="ChEBI" id="CHEBI:61032"/>
        <dbReference type="ChEBI" id="CHEBI:61036"/>
        <dbReference type="EC" id="4.3.99.3"/>
    </reaction>
</comment>
<keyword evidence="2 8" id="KW-0949">S-adenosyl-L-methionine</keyword>
<dbReference type="AlphaFoldDB" id="A0A4R2SBG4"/>
<dbReference type="Pfam" id="PF04055">
    <property type="entry name" value="Radical_SAM"/>
    <property type="match status" value="1"/>
</dbReference>
<proteinExistence type="inferred from homology"/>
<dbReference type="SUPFAM" id="SSF102114">
    <property type="entry name" value="Radical SAM enzymes"/>
    <property type="match status" value="1"/>
</dbReference>
<dbReference type="CDD" id="cd01335">
    <property type="entry name" value="Radical_SAM"/>
    <property type="match status" value="1"/>
</dbReference>
<dbReference type="GO" id="GO:0008616">
    <property type="term" value="P:tRNA queuosine(34) biosynthetic process"/>
    <property type="evidence" value="ECO:0007669"/>
    <property type="project" value="UniProtKB-UniRule"/>
</dbReference>
<keyword evidence="11" id="KW-1185">Reference proteome</keyword>
<keyword evidence="6 8" id="KW-0411">Iron-sulfur</keyword>
<feature type="binding site" evidence="8">
    <location>
        <position position="34"/>
    </location>
    <ligand>
        <name>substrate</name>
    </ligand>
</feature>
<comment type="cofactor">
    <cofactor evidence="8">
        <name>Mg(2+)</name>
        <dbReference type="ChEBI" id="CHEBI:18420"/>
    </cofactor>
</comment>
<dbReference type="PANTHER" id="PTHR42836">
    <property type="entry name" value="7-CARBOXY-7-DEAZAGUANINE SYNTHASE"/>
    <property type="match status" value="1"/>
</dbReference>
<dbReference type="InterPro" id="IPR013785">
    <property type="entry name" value="Aldolase_TIM"/>
</dbReference>
<feature type="binding site" evidence="8">
    <location>
        <begin position="44"/>
        <end position="46"/>
    </location>
    <ligand>
        <name>S-adenosyl-L-methionine</name>
        <dbReference type="ChEBI" id="CHEBI:59789"/>
    </ligand>
</feature>
<comment type="caution">
    <text evidence="8">Lacks conserved residue(s) required for the propagation of feature annotation.</text>
</comment>
<dbReference type="RefSeq" id="WP_341539658.1">
    <property type="nucleotide sequence ID" value="NZ_SLXV01000004.1"/>
</dbReference>
<comment type="cofactor">
    <cofactor evidence="8">
        <name>[4Fe-4S] cluster</name>
        <dbReference type="ChEBI" id="CHEBI:49883"/>
    </cofactor>
    <text evidence="8">Binds 1 [4Fe-4S] cluster. The cluster is coordinated with 3 cysteines and an exchangeable S-adenosyl-L-methionine.</text>
</comment>
<dbReference type="PROSITE" id="PS51918">
    <property type="entry name" value="RADICAL_SAM"/>
    <property type="match status" value="1"/>
</dbReference>
<feature type="binding site" evidence="8">
    <location>
        <position position="80"/>
    </location>
    <ligand>
        <name>substrate</name>
    </ligand>
</feature>
<keyword evidence="5 8" id="KW-0408">Iron</keyword>
<keyword evidence="8" id="KW-0671">Queuosine biosynthesis</keyword>
<dbReference type="PIRSF" id="PIRSF000370">
    <property type="entry name" value="QueE"/>
    <property type="match status" value="1"/>
</dbReference>
<accession>A0A4R2SBG4</accession>
<keyword evidence="1 8" id="KW-0004">4Fe-4S</keyword>
<comment type="pathway">
    <text evidence="8">Purine metabolism; 7-cyano-7-deazaguanine biosynthesis.</text>
</comment>
<feature type="binding site" evidence="8">
    <location>
        <position position="45"/>
    </location>
    <ligand>
        <name>[4Fe-4S] cluster</name>
        <dbReference type="ChEBI" id="CHEBI:49883"/>
        <note>4Fe-4S-S-AdoMet</note>
    </ligand>
</feature>
<evidence type="ECO:0000313" key="11">
    <source>
        <dbReference type="Proteomes" id="UP000294746"/>
    </source>
</evidence>
<dbReference type="GO" id="GO:0000287">
    <property type="term" value="F:magnesium ion binding"/>
    <property type="evidence" value="ECO:0007669"/>
    <property type="project" value="UniProtKB-UniRule"/>
</dbReference>